<dbReference type="InterPro" id="IPR000308">
    <property type="entry name" value="14-3-3"/>
</dbReference>
<comment type="caution">
    <text evidence="3">The sequence shown here is derived from an EMBL/GenBank/DDBJ whole genome shotgun (WGS) entry which is preliminary data.</text>
</comment>
<keyword evidence="4" id="KW-1185">Reference proteome</keyword>
<accession>A0A7J6H7T2</accession>
<evidence type="ECO:0000313" key="3">
    <source>
        <dbReference type="EMBL" id="KAF4391165.1"/>
    </source>
</evidence>
<dbReference type="PANTHER" id="PTHR18860">
    <property type="entry name" value="14-3-3 PROTEIN"/>
    <property type="match status" value="1"/>
</dbReference>
<protein>
    <recommendedName>
        <fullName evidence="2">14-3-3 domain-containing protein</fullName>
    </recommendedName>
</protein>
<sequence length="189" mass="21885">MAVTREDNVYMAKSRCWWAHIRGAKPILRCLQEYMVGPRRASWRIVSSIEQKEETRGNVEHVSTIKEYRSKIENELASIFDDILDLLERKLVPSATAAESKVGRRCKERLYDVLLEIEADGIILSRGNLGLDLPPEKIYDFDRDHKDVGVALFTTKYFVVRNCLPNAKLDMLLSAWNPPLEWGKYEHFS</sequence>
<dbReference type="Gene3D" id="1.20.190.20">
    <property type="entry name" value="14-3-3 domain"/>
    <property type="match status" value="1"/>
</dbReference>
<proteinExistence type="inferred from homology"/>
<evidence type="ECO:0000313" key="4">
    <source>
        <dbReference type="Proteomes" id="UP000583929"/>
    </source>
</evidence>
<name>A0A7J6H7T2_CANSA</name>
<dbReference type="Proteomes" id="UP000583929">
    <property type="component" value="Unassembled WGS sequence"/>
</dbReference>
<dbReference type="InterPro" id="IPR036815">
    <property type="entry name" value="14-3-3_dom_sf"/>
</dbReference>
<dbReference type="EMBL" id="JAATIQ010000060">
    <property type="protein sequence ID" value="KAF4391165.1"/>
    <property type="molecule type" value="Genomic_DNA"/>
</dbReference>
<dbReference type="SMART" id="SM00101">
    <property type="entry name" value="14_3_3"/>
    <property type="match status" value="1"/>
</dbReference>
<dbReference type="InterPro" id="IPR023410">
    <property type="entry name" value="14-3-3_domain"/>
</dbReference>
<dbReference type="InterPro" id="IPR045167">
    <property type="entry name" value="Hobbit"/>
</dbReference>
<dbReference type="Pfam" id="PF10344">
    <property type="entry name" value="Hobbit"/>
    <property type="match status" value="1"/>
</dbReference>
<gene>
    <name evidence="3" type="ORF">G4B88_016475</name>
</gene>
<evidence type="ECO:0000256" key="1">
    <source>
        <dbReference type="ARBA" id="ARBA00006141"/>
    </source>
</evidence>
<reference evidence="3 4" key="1">
    <citation type="journal article" date="2020" name="bioRxiv">
        <title>Sequence and annotation of 42 cannabis genomes reveals extensive copy number variation in cannabinoid synthesis and pathogen resistance genes.</title>
        <authorList>
            <person name="Mckernan K.J."/>
            <person name="Helbert Y."/>
            <person name="Kane L.T."/>
            <person name="Ebling H."/>
            <person name="Zhang L."/>
            <person name="Liu B."/>
            <person name="Eaton Z."/>
            <person name="Mclaughlin S."/>
            <person name="Kingan S."/>
            <person name="Baybayan P."/>
            <person name="Concepcion G."/>
            <person name="Jordan M."/>
            <person name="Riva A."/>
            <person name="Barbazuk W."/>
            <person name="Harkins T."/>
        </authorList>
    </citation>
    <scope>NUCLEOTIDE SEQUENCE [LARGE SCALE GENOMIC DNA]</scope>
    <source>
        <strain evidence="4">cv. Jamaican Lion 4</strain>
        <tissue evidence="3">Leaf</tissue>
    </source>
</reference>
<dbReference type="AlphaFoldDB" id="A0A7J6H7T2"/>
<dbReference type="PRINTS" id="PR00305">
    <property type="entry name" value="1433ZETA"/>
</dbReference>
<evidence type="ECO:0000259" key="2">
    <source>
        <dbReference type="SMART" id="SM00101"/>
    </source>
</evidence>
<dbReference type="SUPFAM" id="SSF48445">
    <property type="entry name" value="14-3-3 protein"/>
    <property type="match status" value="1"/>
</dbReference>
<organism evidence="3 4">
    <name type="scientific">Cannabis sativa</name>
    <name type="common">Hemp</name>
    <name type="synonym">Marijuana</name>
    <dbReference type="NCBI Taxonomy" id="3483"/>
    <lineage>
        <taxon>Eukaryota</taxon>
        <taxon>Viridiplantae</taxon>
        <taxon>Streptophyta</taxon>
        <taxon>Embryophyta</taxon>
        <taxon>Tracheophyta</taxon>
        <taxon>Spermatophyta</taxon>
        <taxon>Magnoliopsida</taxon>
        <taxon>eudicotyledons</taxon>
        <taxon>Gunneridae</taxon>
        <taxon>Pentapetalae</taxon>
        <taxon>rosids</taxon>
        <taxon>fabids</taxon>
        <taxon>Rosales</taxon>
        <taxon>Cannabaceae</taxon>
        <taxon>Cannabis</taxon>
    </lineage>
</organism>
<dbReference type="Pfam" id="PF00244">
    <property type="entry name" value="14-3-3"/>
    <property type="match status" value="1"/>
</dbReference>
<feature type="domain" description="14-3-3" evidence="2">
    <location>
        <begin position="5"/>
        <end position="189"/>
    </location>
</feature>
<comment type="similarity">
    <text evidence="1">Belongs to the 14-3-3 family.</text>
</comment>